<sequence>MKKLILATIVVASFSSHAISAEEYPGVLSLLPKALAGDYISQRNLAYSYMNGWGKEGANGYIPKDPISGCAWRKLILLTNKNADFGDAGNESVDCSKIHPTDNAKVWEKVHAGIQLMSKLNDINNKGH</sequence>
<proteinExistence type="predicted"/>
<name>A0A411WR80_9GAMM</name>
<reference evidence="2 3" key="1">
    <citation type="submission" date="2019-03" db="EMBL/GenBank/DDBJ databases">
        <title>Pragia sp. nov. isolated from the gut tract of Carduelis flavirostris.</title>
        <authorList>
            <person name="Ge Y."/>
        </authorList>
    </citation>
    <scope>NUCLEOTIDE SEQUENCE [LARGE SCALE GENOMIC DNA]</scope>
    <source>
        <strain evidence="2 3">CF-458</strain>
    </source>
</reference>
<gene>
    <name evidence="2" type="ORF">EKN56_05920</name>
</gene>
<dbReference type="Proteomes" id="UP000293154">
    <property type="component" value="Chromosome"/>
</dbReference>
<feature type="chain" id="PRO_5018987790" evidence="1">
    <location>
        <begin position="19"/>
        <end position="128"/>
    </location>
</feature>
<evidence type="ECO:0000313" key="3">
    <source>
        <dbReference type="Proteomes" id="UP000293154"/>
    </source>
</evidence>
<evidence type="ECO:0000313" key="2">
    <source>
        <dbReference type="EMBL" id="QBH98687.1"/>
    </source>
</evidence>
<dbReference type="AlphaFoldDB" id="A0A411WR80"/>
<feature type="signal peptide" evidence="1">
    <location>
        <begin position="1"/>
        <end position="18"/>
    </location>
</feature>
<accession>A0A411WR80</accession>
<dbReference type="OrthoDB" id="5679412at2"/>
<protein>
    <submittedName>
        <fullName evidence="2">Uncharacterized protein</fullName>
    </submittedName>
</protein>
<keyword evidence="3" id="KW-1185">Reference proteome</keyword>
<organism evidence="2 3">
    <name type="scientific">Limnobaculum zhutongyuii</name>
    <dbReference type="NCBI Taxonomy" id="2498113"/>
    <lineage>
        <taxon>Bacteria</taxon>
        <taxon>Pseudomonadati</taxon>
        <taxon>Pseudomonadota</taxon>
        <taxon>Gammaproteobacteria</taxon>
        <taxon>Enterobacterales</taxon>
        <taxon>Budviciaceae</taxon>
        <taxon>Limnobaculum</taxon>
    </lineage>
</organism>
<evidence type="ECO:0000256" key="1">
    <source>
        <dbReference type="SAM" id="SignalP"/>
    </source>
</evidence>
<dbReference type="KEGG" id="prag:EKN56_05920"/>
<dbReference type="EMBL" id="CP034752">
    <property type="protein sequence ID" value="QBH98687.1"/>
    <property type="molecule type" value="Genomic_DNA"/>
</dbReference>
<keyword evidence="1" id="KW-0732">Signal</keyword>